<organism evidence="1">
    <name type="scientific">marine sediment metagenome</name>
    <dbReference type="NCBI Taxonomy" id="412755"/>
    <lineage>
        <taxon>unclassified sequences</taxon>
        <taxon>metagenomes</taxon>
        <taxon>ecological metagenomes</taxon>
    </lineage>
</organism>
<protein>
    <submittedName>
        <fullName evidence="1">Uncharacterized protein</fullName>
    </submittedName>
</protein>
<gene>
    <name evidence="1" type="ORF">LCGC14_2100200</name>
</gene>
<reference evidence="1" key="1">
    <citation type="journal article" date="2015" name="Nature">
        <title>Complex archaea that bridge the gap between prokaryotes and eukaryotes.</title>
        <authorList>
            <person name="Spang A."/>
            <person name="Saw J.H."/>
            <person name="Jorgensen S.L."/>
            <person name="Zaremba-Niedzwiedzka K."/>
            <person name="Martijn J."/>
            <person name="Lind A.E."/>
            <person name="van Eijk R."/>
            <person name="Schleper C."/>
            <person name="Guy L."/>
            <person name="Ettema T.J."/>
        </authorList>
    </citation>
    <scope>NUCLEOTIDE SEQUENCE</scope>
</reference>
<name>A0A0F9H6M5_9ZZZZ</name>
<dbReference type="EMBL" id="LAZR01025753">
    <property type="protein sequence ID" value="KKL70907.1"/>
    <property type="molecule type" value="Genomic_DNA"/>
</dbReference>
<evidence type="ECO:0000313" key="1">
    <source>
        <dbReference type="EMBL" id="KKL70907.1"/>
    </source>
</evidence>
<comment type="caution">
    <text evidence="1">The sequence shown here is derived from an EMBL/GenBank/DDBJ whole genome shotgun (WGS) entry which is preliminary data.</text>
</comment>
<dbReference type="AlphaFoldDB" id="A0A0F9H6M5"/>
<sequence length="64" mass="7599">MGWEILTLMYRKTKNRRKVFRKEKVFLQVTEFRGRWPETLGIKGFAEIVCRKATNINVLQGVVN</sequence>
<proteinExistence type="predicted"/>
<accession>A0A0F9H6M5</accession>